<keyword evidence="1" id="KW-1133">Transmembrane helix</keyword>
<comment type="caution">
    <text evidence="2">The sequence shown here is derived from an EMBL/GenBank/DDBJ whole genome shotgun (WGS) entry which is preliminary data.</text>
</comment>
<dbReference type="AlphaFoldDB" id="A0A9D7SJQ6"/>
<dbReference type="Proteomes" id="UP000886657">
    <property type="component" value="Unassembled WGS sequence"/>
</dbReference>
<gene>
    <name evidence="2" type="ORF">IPP58_14730</name>
</gene>
<evidence type="ECO:0000256" key="1">
    <source>
        <dbReference type="SAM" id="Phobius"/>
    </source>
</evidence>
<feature type="transmembrane region" description="Helical" evidence="1">
    <location>
        <begin position="227"/>
        <end position="244"/>
    </location>
</feature>
<proteinExistence type="predicted"/>
<feature type="transmembrane region" description="Helical" evidence="1">
    <location>
        <begin position="12"/>
        <end position="29"/>
    </location>
</feature>
<protein>
    <submittedName>
        <fullName evidence="2">Uncharacterized protein</fullName>
    </submittedName>
</protein>
<dbReference type="EMBL" id="JADKIO010000011">
    <property type="protein sequence ID" value="MBK9797712.1"/>
    <property type="molecule type" value="Genomic_DNA"/>
</dbReference>
<feature type="transmembrane region" description="Helical" evidence="1">
    <location>
        <begin position="184"/>
        <end position="207"/>
    </location>
</feature>
<feature type="transmembrane region" description="Helical" evidence="1">
    <location>
        <begin position="249"/>
        <end position="268"/>
    </location>
</feature>
<accession>A0A9D7SJQ6</accession>
<sequence>MSPAESASPLRTASLWLLAVLLMAATVIYQRRTGPTHPLRGTVTVGGRATTYSLIRSEETVREARVALPDPGVPATLVWRRFPTQDPWTRQAMAPETRDRVGRLEVAGYLPKQPAAGKVEYAVELGEAGAALRIPAGDPIVLRYKGPVSTPLLVAHLSMMFLTVLLGLRAGLGAIFGKVAPRRLMVLTLFCLTLGGLILGPFVQKAAFGAYWTGFPWGYDLTDNKTLLMWLAWVLAAGVAGARLRRREVWSRVAVTAAALAMAVVYLIPHSLRGSQLDYNKVKAGTAAKDAVVTGR</sequence>
<evidence type="ECO:0000313" key="3">
    <source>
        <dbReference type="Proteomes" id="UP000886657"/>
    </source>
</evidence>
<name>A0A9D7SJQ6_9BACT</name>
<organism evidence="2 3">
    <name type="scientific">Candidatus Geothrix skivensis</name>
    <dbReference type="NCBI Taxonomy" id="2954439"/>
    <lineage>
        <taxon>Bacteria</taxon>
        <taxon>Pseudomonadati</taxon>
        <taxon>Acidobacteriota</taxon>
        <taxon>Holophagae</taxon>
        <taxon>Holophagales</taxon>
        <taxon>Holophagaceae</taxon>
        <taxon>Geothrix</taxon>
    </lineage>
</organism>
<reference evidence="2" key="1">
    <citation type="submission" date="2020-10" db="EMBL/GenBank/DDBJ databases">
        <title>Connecting structure to function with the recovery of over 1000 high-quality activated sludge metagenome-assembled genomes encoding full-length rRNA genes using long-read sequencing.</title>
        <authorList>
            <person name="Singleton C.M."/>
            <person name="Petriglieri F."/>
            <person name="Kristensen J.M."/>
            <person name="Kirkegaard R.H."/>
            <person name="Michaelsen T.Y."/>
            <person name="Andersen M.H."/>
            <person name="Karst S.M."/>
            <person name="Dueholm M.S."/>
            <person name="Nielsen P.H."/>
            <person name="Albertsen M."/>
        </authorList>
    </citation>
    <scope>NUCLEOTIDE SEQUENCE</scope>
    <source>
        <strain evidence="2">Skiv_18-Q3-R9-52_MAXAC.067</strain>
    </source>
</reference>
<evidence type="ECO:0000313" key="2">
    <source>
        <dbReference type="EMBL" id="MBK9797712.1"/>
    </source>
</evidence>
<feature type="transmembrane region" description="Helical" evidence="1">
    <location>
        <begin position="152"/>
        <end position="172"/>
    </location>
</feature>
<keyword evidence="1" id="KW-0472">Membrane</keyword>
<keyword evidence="1" id="KW-0812">Transmembrane</keyword>